<evidence type="ECO:0000313" key="6">
    <source>
        <dbReference type="Proteomes" id="UP001430584"/>
    </source>
</evidence>
<dbReference type="CDD" id="cd12087">
    <property type="entry name" value="TM_EGFR-like"/>
    <property type="match status" value="1"/>
</dbReference>
<dbReference type="AlphaFoldDB" id="A0A1S8BLM7"/>
<reference evidence="4 5" key="1">
    <citation type="submission" date="2017-01" db="EMBL/GenBank/DDBJ databases">
        <title>Draft genome sequence of Diplodia seriata F98.1, a fungal species involved in grapevine trunk diseases.</title>
        <authorList>
            <person name="Robert-Siegwald G."/>
            <person name="Vallet J."/>
            <person name="Abou-Mansour E."/>
            <person name="Xu J."/>
            <person name="Rey P."/>
            <person name="Bertsch C."/>
            <person name="Rego C."/>
            <person name="Larignon P."/>
            <person name="Fontaine F."/>
            <person name="Lebrun M.-H."/>
        </authorList>
    </citation>
    <scope>NUCLEOTIDE SEQUENCE [LARGE SCALE GENOMIC DNA]</scope>
    <source>
        <strain evidence="4 5">F98.1</strain>
    </source>
</reference>
<organism evidence="4 5">
    <name type="scientific">Diplodia seriata</name>
    <dbReference type="NCBI Taxonomy" id="420778"/>
    <lineage>
        <taxon>Eukaryota</taxon>
        <taxon>Fungi</taxon>
        <taxon>Dikarya</taxon>
        <taxon>Ascomycota</taxon>
        <taxon>Pezizomycotina</taxon>
        <taxon>Dothideomycetes</taxon>
        <taxon>Dothideomycetes incertae sedis</taxon>
        <taxon>Botryosphaeriales</taxon>
        <taxon>Botryosphaeriaceae</taxon>
        <taxon>Diplodia</taxon>
    </lineage>
</organism>
<keyword evidence="2" id="KW-0472">Membrane</keyword>
<dbReference type="OrthoDB" id="4120617at2759"/>
<proteinExistence type="predicted"/>
<comment type="caution">
    <text evidence="4">The sequence shown here is derived from an EMBL/GenBank/DDBJ whole genome shotgun (WGS) entry which is preliminary data.</text>
</comment>
<gene>
    <name evidence="4" type="ORF">BK809_0003143</name>
    <name evidence="3" type="ORF">SLS55_004836</name>
</gene>
<keyword evidence="2" id="KW-0812">Transmembrane</keyword>
<evidence type="ECO:0000313" key="5">
    <source>
        <dbReference type="Proteomes" id="UP000190776"/>
    </source>
</evidence>
<evidence type="ECO:0000256" key="2">
    <source>
        <dbReference type="SAM" id="Phobius"/>
    </source>
</evidence>
<sequence length="228" mass="25936">MTMQDASRMQENSSGDVQASENNRDLAIILGSVLGGCAALLIIGILIYVTRRKKSHGSSIISRAVTPLDDAEFESWRRPSKQLQWREKYNVLPEPPAPALTRMPSSSRRNRHSRQISRLSQLTEKELEDECPMYSYRPKPSRTPEPGMRAQEHVRNKSSLSLQDRPPTPYSPTSSNESPKYPTQPTHTRPKSVSQRNNHVHYPSLSEASDFDFGFQQNNNNNNYIDKI</sequence>
<accession>A0A1S8BLM7</accession>
<dbReference type="Proteomes" id="UP000190776">
    <property type="component" value="Unassembled WGS sequence"/>
</dbReference>
<evidence type="ECO:0000313" key="3">
    <source>
        <dbReference type="EMBL" id="KAL0261140.1"/>
    </source>
</evidence>
<evidence type="ECO:0000256" key="1">
    <source>
        <dbReference type="SAM" id="MobiDB-lite"/>
    </source>
</evidence>
<dbReference type="EMBL" id="MSZU01000075">
    <property type="protein sequence ID" value="OMP88386.1"/>
    <property type="molecule type" value="Genomic_DNA"/>
</dbReference>
<feature type="compositionally biased region" description="Polar residues" evidence="1">
    <location>
        <begin position="171"/>
        <end position="197"/>
    </location>
</feature>
<reference evidence="3 6" key="2">
    <citation type="submission" date="2024-02" db="EMBL/GenBank/DDBJ databases">
        <title>De novo assembly and annotation of 12 fungi associated with fruit tree decline syndrome in Ontario, Canada.</title>
        <authorList>
            <person name="Sulman M."/>
            <person name="Ellouze W."/>
            <person name="Ilyukhin E."/>
        </authorList>
    </citation>
    <scope>NUCLEOTIDE SEQUENCE [LARGE SCALE GENOMIC DNA]</scope>
    <source>
        <strain evidence="3 6">FDS-637</strain>
    </source>
</reference>
<feature type="transmembrane region" description="Helical" evidence="2">
    <location>
        <begin position="26"/>
        <end position="49"/>
    </location>
</feature>
<protein>
    <submittedName>
        <fullName evidence="4">Uncharacterized protein</fullName>
    </submittedName>
</protein>
<feature type="region of interest" description="Disordered" evidence="1">
    <location>
        <begin position="93"/>
        <end position="197"/>
    </location>
</feature>
<dbReference type="STRING" id="420778.A0A1S8BLM7"/>
<keyword evidence="6" id="KW-1185">Reference proteome</keyword>
<dbReference type="EMBL" id="JAJVCZ030000004">
    <property type="protein sequence ID" value="KAL0261140.1"/>
    <property type="molecule type" value="Genomic_DNA"/>
</dbReference>
<name>A0A1S8BLM7_9PEZI</name>
<keyword evidence="2" id="KW-1133">Transmembrane helix</keyword>
<dbReference type="Proteomes" id="UP001430584">
    <property type="component" value="Unassembled WGS sequence"/>
</dbReference>
<evidence type="ECO:0000313" key="4">
    <source>
        <dbReference type="EMBL" id="OMP88386.1"/>
    </source>
</evidence>